<dbReference type="OrthoDB" id="6484170at2759"/>
<evidence type="ECO:0000313" key="7">
    <source>
        <dbReference type="EMBL" id="CAG9854324.1"/>
    </source>
</evidence>
<dbReference type="Pfam" id="PF00094">
    <property type="entry name" value="VWD"/>
    <property type="match status" value="1"/>
</dbReference>
<evidence type="ECO:0000313" key="8">
    <source>
        <dbReference type="Proteomes" id="UP001153712"/>
    </source>
</evidence>
<dbReference type="InterPro" id="IPR015817">
    <property type="entry name" value="Vitellinogen_open_b-sht_sub1"/>
</dbReference>
<feature type="domain" description="Vitellogenin" evidence="5">
    <location>
        <begin position="42"/>
        <end position="645"/>
    </location>
</feature>
<dbReference type="Gene3D" id="2.20.80.10">
    <property type="entry name" value="Lipovitellin-phosvitin complex, chain A, domain 4"/>
    <property type="match status" value="1"/>
</dbReference>
<name>A0A9N9TFE7_PHYSR</name>
<keyword evidence="1 4" id="KW-0732">Signal</keyword>
<evidence type="ECO:0000256" key="3">
    <source>
        <dbReference type="PROSITE-ProRule" id="PRU00557"/>
    </source>
</evidence>
<dbReference type="InterPro" id="IPR015819">
    <property type="entry name" value="Lipid_transp_b-sht_shell"/>
</dbReference>
<feature type="signal peptide" evidence="4">
    <location>
        <begin position="1"/>
        <end position="25"/>
    </location>
</feature>
<feature type="chain" id="PRO_5040268019" description="Apolipophorins" evidence="4">
    <location>
        <begin position="26"/>
        <end position="3366"/>
    </location>
</feature>
<dbReference type="SMART" id="SM00638">
    <property type="entry name" value="LPD_N"/>
    <property type="match status" value="1"/>
</dbReference>
<dbReference type="Pfam" id="PF09172">
    <property type="entry name" value="Vit_open_b-sht"/>
    <property type="match status" value="1"/>
</dbReference>
<evidence type="ECO:0000259" key="5">
    <source>
        <dbReference type="PROSITE" id="PS51211"/>
    </source>
</evidence>
<dbReference type="Gene3D" id="1.25.10.20">
    <property type="entry name" value="Vitellinogen, superhelical"/>
    <property type="match status" value="1"/>
</dbReference>
<accession>A0A9N9TFE7</accession>
<dbReference type="SUPFAM" id="SSF56968">
    <property type="entry name" value="Lipovitellin-phosvitin complex, beta-sheet shell regions"/>
    <property type="match status" value="2"/>
</dbReference>
<dbReference type="InterPro" id="IPR001846">
    <property type="entry name" value="VWF_type-D"/>
</dbReference>
<gene>
    <name evidence="7" type="ORF">PHYEVI_LOCUS787</name>
</gene>
<keyword evidence="2" id="KW-0325">Glycoprotein</keyword>
<organism evidence="7 8">
    <name type="scientific">Phyllotreta striolata</name>
    <name type="common">Striped flea beetle</name>
    <name type="synonym">Crioceris striolata</name>
    <dbReference type="NCBI Taxonomy" id="444603"/>
    <lineage>
        <taxon>Eukaryota</taxon>
        <taxon>Metazoa</taxon>
        <taxon>Ecdysozoa</taxon>
        <taxon>Arthropoda</taxon>
        <taxon>Hexapoda</taxon>
        <taxon>Insecta</taxon>
        <taxon>Pterygota</taxon>
        <taxon>Neoptera</taxon>
        <taxon>Endopterygota</taxon>
        <taxon>Coleoptera</taxon>
        <taxon>Polyphaga</taxon>
        <taxon>Cucujiformia</taxon>
        <taxon>Chrysomeloidea</taxon>
        <taxon>Chrysomelidae</taxon>
        <taxon>Galerucinae</taxon>
        <taxon>Alticini</taxon>
        <taxon>Phyllotreta</taxon>
    </lineage>
</organism>
<dbReference type="SMART" id="SM00216">
    <property type="entry name" value="VWD"/>
    <property type="match status" value="1"/>
</dbReference>
<dbReference type="InterPro" id="IPR011030">
    <property type="entry name" value="Lipovitellin_superhlx_dom"/>
</dbReference>
<protein>
    <recommendedName>
        <fullName evidence="9">Apolipophorins</fullName>
    </recommendedName>
</protein>
<dbReference type="SMART" id="SM01169">
    <property type="entry name" value="DUF1943"/>
    <property type="match status" value="1"/>
</dbReference>
<evidence type="ECO:0000256" key="2">
    <source>
        <dbReference type="ARBA" id="ARBA00023180"/>
    </source>
</evidence>
<dbReference type="SUPFAM" id="SSF48431">
    <property type="entry name" value="Lipovitellin-phosvitin complex, superhelical domain"/>
    <property type="match status" value="1"/>
</dbReference>
<dbReference type="PANTHER" id="PTHR23345:SF36">
    <property type="entry name" value="APOLIPOPHORINS"/>
    <property type="match status" value="1"/>
</dbReference>
<dbReference type="Gene3D" id="2.30.230.10">
    <property type="entry name" value="Lipovitellin, beta-sheet shell regions, chain A"/>
    <property type="match status" value="1"/>
</dbReference>
<dbReference type="GO" id="GO:0005319">
    <property type="term" value="F:lipid transporter activity"/>
    <property type="evidence" value="ECO:0007669"/>
    <property type="project" value="InterPro"/>
</dbReference>
<proteinExistence type="predicted"/>
<dbReference type="InterPro" id="IPR015255">
    <property type="entry name" value="Vitellinogen_open_b-sht"/>
</dbReference>
<dbReference type="Pfam" id="PF01347">
    <property type="entry name" value="Vitellogenin_N"/>
    <property type="match status" value="1"/>
</dbReference>
<keyword evidence="8" id="KW-1185">Reference proteome</keyword>
<feature type="domain" description="VWFD" evidence="6">
    <location>
        <begin position="2809"/>
        <end position="2977"/>
    </location>
</feature>
<comment type="caution">
    <text evidence="3">Lacks conserved residue(s) required for the propagation of feature annotation.</text>
</comment>
<dbReference type="InterPro" id="IPR050733">
    <property type="entry name" value="Vitellogenin/Apolipophorin"/>
</dbReference>
<evidence type="ECO:0008006" key="9">
    <source>
        <dbReference type="Google" id="ProtNLM"/>
    </source>
</evidence>
<reference evidence="7" key="1">
    <citation type="submission" date="2022-01" db="EMBL/GenBank/DDBJ databases">
        <authorList>
            <person name="King R."/>
        </authorList>
    </citation>
    <scope>NUCLEOTIDE SEQUENCE</scope>
</reference>
<dbReference type="PROSITE" id="PS51233">
    <property type="entry name" value="VWFD"/>
    <property type="match status" value="1"/>
</dbReference>
<dbReference type="Gene3D" id="2.20.50.20">
    <property type="entry name" value="Lipovitellin. Chain A, domain 3"/>
    <property type="match status" value="1"/>
</dbReference>
<dbReference type="PROSITE" id="PS51211">
    <property type="entry name" value="VITELLOGENIN"/>
    <property type="match status" value="1"/>
</dbReference>
<dbReference type="InterPro" id="IPR001747">
    <property type="entry name" value="Vitellogenin_N"/>
</dbReference>
<dbReference type="InterPro" id="IPR015816">
    <property type="entry name" value="Vitellinogen_b-sht_N"/>
</dbReference>
<evidence type="ECO:0000256" key="1">
    <source>
        <dbReference type="ARBA" id="ARBA00022729"/>
    </source>
</evidence>
<dbReference type="EMBL" id="OU900094">
    <property type="protein sequence ID" value="CAG9854324.1"/>
    <property type="molecule type" value="Genomic_DNA"/>
</dbReference>
<sequence>MGRRGPIRWGLALFALVLVSQRTLADHKCKTGCKGSSHTFKYAPGTTYKYNYEGKIDISLSSAEGQLSSTDVKATVLLTQQTDCNQLLRLQNVHVTTSNGKKLGHIPDVEKPVQLNFQDGRLEDSICADPADTQNSLNIKRAIASLFQADLKGGHETDIFGVCPTEVVQHHEGSDLVVQKSRDLNKCAYREHLRQDFFATTFNVNSEIKSSPILNGDYNAKLRIKNGILNQAQVVETYLYVPFSVGKNGARAEIVSKLHYVSSSKDNHKAAVSAPKSIIFDNPHPVVAQTSNVHGIMNAVNNVVKTIDVVVGEHTAREFITLIKTVRASKKDDLLSVYNQVRSGIGISDKEVGKKVFLDALLQAGEGDAVEVALTLLKTHQFNDDEKKLVYISLSLIRHTSKGAINSAAQLLSLHDLPEEAYLGIGNLVGRYCRQHSCDNVDAVNQITTKLAAKLSNSKTTDKKVENEIILILKTLGNFGHINDNIVQKIIDIAKNKQVSDRLRAVALETYLSDPCKDKLRNSALAILQDIQQDSEIRIKAYLALAKCPNAKIGNAVKAMLEKEPSFQVGGFITSHIRNVKASANPDKHLAKQFLNFNVPKKFPVDFRKWSYNGEVSYAVDTLGLAASTEANIIYSQESFLPRSTSLNVSAEVFGHSFNFLELNTRQENLDKLVEHYFGPKGVLRSASLRELLKNNDQVPAKLWEQLNSKLSASLRARRDVSRHEIDTIGKAVHIKENVLNTDLDLDISVKAFGSEVLYKNLNIFQRGLTAESVIDNIVKKFNEGLDKLKKFQEVFRTNILFLDAELDYPTSLGFPLRLAVEGTSNTQVKAEGGLDVRALLHNKDTNINIKLIPSASIEVTGRLTLDALVVENGLKVVSTLYTATGGDLKINLQNELKGVDVKFGLPVQVQKLISANHEIVFETREAAGVAAVTPLKFAQVKDFSVCLDNLVPFVGLAFCAVLNGPNLAGKQVPVLPFPLAGDSKISVSIENEDLKEYHVKAVNKDFSSVDLVVETIGKNGKKKLSLELQGEVHPQKFIKAALTSPIKNVFVEGRLTNTDHEKSLLLKAGEDNAQSYIKLGVGIAGSANKQEYSPILEYKTPSGNQQLPVHVDGKIILEKRGDTRTIVFDNLKVHLPNDKVIGVNGKVGEESPFDLFTDLTISEGKNSGSINGKYHLDKNSLKINTEVKNTLNPTFNIHLKGETKRSEDLTHFDSNWQVIHGQDLSSKTNILTLTNSFTRKFKNPNDFTFATKNKLTYPALGVHLQGDYEQTPNSVDYDLNLQYNDIKFSSELEAFINQKTHGDFDVEFQISGLENKVEFKASREVQGNEKSKINNELILNGLKLAVKGLITHNIKPSNVDVGADLTVILPTHPTPFKVDSFLRYNINELDVSHKVTSGNQVVIDVFLKANKNGNANGSAKIHVKNILEVTGQLKAVKGHGSGHLQVDALTIKKQLRLESTFDIQPASVYHVSLTLYPNYGEDKNQKLVVTTNTKLGAGSLDSKNSLDLLGKVLQVNLKGNKNHNDQNGKHGGEIEVILPTDQYLLGKAHGDYARTGDGAYDGNDFASLEYRKNKNNAGRKLSLTTKYKNVKPEAGLYDVSYTLSADDANGNNINSDLTFKVQKPGDKRDIAISNKIYGSVLKEPIESGLHFSYLKGSGDYKVTYSYGQKAVSNIGGKYDVRGGEHPILGEWEIDLKLPSQTLKTLKSKVSGSVLLPREANEHLKITGAATVYAENGSDTLVDFSSDGHVRASDKDGELKGSLKSTKLGPVSVAAGYSRKEEGPKKQYNANLGLKYGKDKNIKIDSTLIRPNENEYKLDAEIETPLDNFKKNNLKVTTKRSEDGKHVTSKVALTHDGHLATLDSELKLSEIAPLIDIKFKCPQTKAFEFHLDGNRVSDKEFAFNYKLLCEKNDFLLEGSLDANLADADSFHIKGDVNSPKLKLDKITFEANNKPAKAGKRIQIHVKSNGKNLVTGSTSYSTHEEHGKYTIEGSGSLKIKDETKAANFKYTSQQLTQEKNGEQGFEVIFDAGVGDDAIDAELKVTNKQFRISESFCEKTKECAHFEYDSKVNHNELDKYNHVLEITVDLRKLGIPNEFGLKSVTNRENYVLDHTVDVHFQSPENSKYQYSVYLHPDEAGVSLTTPKRVVALEGHVKGPRNVKQAGGKVSAELAFYLDKKNNPNQKAGVSAWISADPHQSKGLLNGEVKFTHPGLQRPLSVSLHSTESGDFPNKHGSISLTIDIFAQPNQKIVAEYKVLPKANQDNGHYSIEAVLDVKSSGLGIDFRASQDLTIDKGSYSGEYNGRVKYDVGKSKYDNQLVVRGGKKGSHLLVKLMNINLLKIDSKYHISKDEQTVESEVSTFDNKPVVHHWEVKKFNTITYSVSFKDTPKEKVVVHAGLIPGQVADVRADHVTGSGKINLFQASLKLDDSHFLQPDYNINSKEIEVVLDKSRAQVQKLLKGLESVGKDINSDIRREASQLTEITKKAAPNLEPLKKYYVSEIQKIKDEILQDKSLQELGELVKTIIFSLADLGSTIVVQAANVLQAVAVAVQKVALGVIESLEKHLIPAFREVADRFANIVGDIINTTVDILATILGTISHVFEKYQPEIKQLVATFGEFSHDIGRFIQKAYEQVRKIVSNLYKKIGDELKGIPVFEELKAQWDDLVKDGLPNAEGLLGGLKEIAATIKDLIPMEIPIQEEISQLIDLTVDYLEKKIKGQPVDDIAVLDKYISIYANLGRKILAIVTSTTADMQQPQIPISLDFLRKLPKLVAIKFSPIDYLLKEDPTRDVVKFGLSLLNNPRQWVPPFPLFASAGNSHIFTFDGKYINFPANCKYLLARDAVNGNFTIVGTWANGRLTAITVADAHDSITYNSNAKATLNNAHADLPIHKSDLQLFREYDSVTFKSAAGLEVVCDINLIGCTFFVSGFYHAQAKGLLGLGNNEPYDDFTVPNGKIVTSESDFGNSYKIGNCQPVAAPKPAGKSAECDKVFGWESSLKLCYPFVDVENYKTACAQGLAAKEADTEYLTAAAYALSCWNHNIPVSLPAHLMKCTNGQEERKIGSQFSVKLPAKAADIVLIIDTAKVNEPLYHDLIKPLVQEVTKGLGAKGIHDVEYHLITYGGDSKWPGHVTVGGKFTFKGNKIPEIKFADKPKRDEKNMGWHLFDSAVRDLELAFGQDLQSKTYTEAYEYPFRAHATRTFIVLTSKPCEVGKLYPLQKLRTLLFKNNLISLTLVTPVENFGVKDPAKTKEIIGFNDEQVYTASHGKTKKAESSAELYKELFYNDYCIDFTLKSRGNVFVSNNFLAGNDEVKKQFIHVASHNTIEEIVSLEQGLDCECKQVSPFTASNVCWETYSKEKSSPKKGGVKA</sequence>
<dbReference type="Proteomes" id="UP001153712">
    <property type="component" value="Chromosome 1"/>
</dbReference>
<dbReference type="PANTHER" id="PTHR23345">
    <property type="entry name" value="VITELLOGENIN-RELATED"/>
    <property type="match status" value="1"/>
</dbReference>
<evidence type="ECO:0000259" key="6">
    <source>
        <dbReference type="PROSITE" id="PS51233"/>
    </source>
</evidence>
<evidence type="ECO:0000256" key="4">
    <source>
        <dbReference type="SAM" id="SignalP"/>
    </source>
</evidence>